<dbReference type="SUPFAM" id="SSF53335">
    <property type="entry name" value="S-adenosyl-L-methionine-dependent methyltransferases"/>
    <property type="match status" value="1"/>
</dbReference>
<keyword evidence="1" id="KW-0489">Methyltransferase</keyword>
<sequence>MTGTPDVKTIKDQQRALWDAIADGWISSMDIFERGAATVTGELLRLAAVHPGQRVLDIATGLGEPALSAARRVGPEGHVVATDISPAMLAAARRRCAGAGIDFRPADVESPGLPEQPFDVVLSRFGLMFAVDPVAALRAAYRLLVPGGVLAAAVWSGPGSVPMMSVGYASVAGLLTLPAPAPGTPGPYSLADPGTLAGHLTAAGFGGVTVTECTVPFRLRDADEYVRFTRDTLPPAVAAAVTDAYGADDGQVWAEVRAAAERAAAGDNGSLEMPSTAWCVRGVRPE</sequence>
<comment type="caution">
    <text evidence="4">The sequence shown here is derived from an EMBL/GenBank/DDBJ whole genome shotgun (WGS) entry which is preliminary data.</text>
</comment>
<dbReference type="PANTHER" id="PTHR43861">
    <property type="entry name" value="TRANS-ACONITATE 2-METHYLTRANSFERASE-RELATED"/>
    <property type="match status" value="1"/>
</dbReference>
<dbReference type="Proteomes" id="UP000603200">
    <property type="component" value="Unassembled WGS sequence"/>
</dbReference>
<evidence type="ECO:0000313" key="4">
    <source>
        <dbReference type="EMBL" id="GIE24584.1"/>
    </source>
</evidence>
<evidence type="ECO:0000256" key="1">
    <source>
        <dbReference type="ARBA" id="ARBA00022603"/>
    </source>
</evidence>
<gene>
    <name evidence="4" type="ORF">Ahu01nite_076860</name>
</gene>
<dbReference type="EMBL" id="BOMN01000111">
    <property type="protein sequence ID" value="GIE24584.1"/>
    <property type="molecule type" value="Genomic_DNA"/>
</dbReference>
<feature type="domain" description="Methyltransferase" evidence="3">
    <location>
        <begin position="55"/>
        <end position="148"/>
    </location>
</feature>
<dbReference type="RefSeq" id="WP_203841589.1">
    <property type="nucleotide sequence ID" value="NZ_BAAATV010000019.1"/>
</dbReference>
<dbReference type="Gene3D" id="3.40.50.150">
    <property type="entry name" value="Vaccinia Virus protein VP39"/>
    <property type="match status" value="1"/>
</dbReference>
<evidence type="ECO:0000259" key="3">
    <source>
        <dbReference type="Pfam" id="PF13649"/>
    </source>
</evidence>
<accession>A0ABQ4A141</accession>
<dbReference type="PANTHER" id="PTHR43861:SF1">
    <property type="entry name" value="TRANS-ACONITATE 2-METHYLTRANSFERASE"/>
    <property type="match status" value="1"/>
</dbReference>
<reference evidence="4 5" key="1">
    <citation type="submission" date="2021-01" db="EMBL/GenBank/DDBJ databases">
        <title>Whole genome shotgun sequence of Actinoplanes humidus NBRC 14915.</title>
        <authorList>
            <person name="Komaki H."/>
            <person name="Tamura T."/>
        </authorList>
    </citation>
    <scope>NUCLEOTIDE SEQUENCE [LARGE SCALE GENOMIC DNA]</scope>
    <source>
        <strain evidence="4 5">NBRC 14915</strain>
    </source>
</reference>
<evidence type="ECO:0000256" key="2">
    <source>
        <dbReference type="ARBA" id="ARBA00022679"/>
    </source>
</evidence>
<evidence type="ECO:0000313" key="5">
    <source>
        <dbReference type="Proteomes" id="UP000603200"/>
    </source>
</evidence>
<dbReference type="InterPro" id="IPR029063">
    <property type="entry name" value="SAM-dependent_MTases_sf"/>
</dbReference>
<organism evidence="4 5">
    <name type="scientific">Winogradskya humida</name>
    <dbReference type="NCBI Taxonomy" id="113566"/>
    <lineage>
        <taxon>Bacteria</taxon>
        <taxon>Bacillati</taxon>
        <taxon>Actinomycetota</taxon>
        <taxon>Actinomycetes</taxon>
        <taxon>Micromonosporales</taxon>
        <taxon>Micromonosporaceae</taxon>
        <taxon>Winogradskya</taxon>
    </lineage>
</organism>
<dbReference type="CDD" id="cd02440">
    <property type="entry name" value="AdoMet_MTases"/>
    <property type="match status" value="1"/>
</dbReference>
<protein>
    <recommendedName>
        <fullName evidence="3">Methyltransferase domain-containing protein</fullName>
    </recommendedName>
</protein>
<dbReference type="Pfam" id="PF13649">
    <property type="entry name" value="Methyltransf_25"/>
    <property type="match status" value="1"/>
</dbReference>
<proteinExistence type="predicted"/>
<keyword evidence="5" id="KW-1185">Reference proteome</keyword>
<name>A0ABQ4A141_9ACTN</name>
<keyword evidence="2" id="KW-0808">Transferase</keyword>
<dbReference type="InterPro" id="IPR041698">
    <property type="entry name" value="Methyltransf_25"/>
</dbReference>